<accession>A0A0M6WA60</accession>
<proteinExistence type="predicted"/>
<dbReference type="AlphaFoldDB" id="A0A0M6WA60"/>
<protein>
    <submittedName>
        <fullName evidence="2">Uncharacterized protein</fullName>
    </submittedName>
</protein>
<keyword evidence="1" id="KW-0812">Transmembrane</keyword>
<dbReference type="GeneID" id="99747033"/>
<feature type="transmembrane region" description="Helical" evidence="1">
    <location>
        <begin position="32"/>
        <end position="48"/>
    </location>
</feature>
<evidence type="ECO:0000313" key="3">
    <source>
        <dbReference type="Proteomes" id="UP000049979"/>
    </source>
</evidence>
<sequence>MKKAAISSIIAIILGYLGTVFGAEIMNWPQLGPILSIVVMGAAIITSLENDK</sequence>
<evidence type="ECO:0000256" key="1">
    <source>
        <dbReference type="SAM" id="Phobius"/>
    </source>
</evidence>
<evidence type="ECO:0000313" key="2">
    <source>
        <dbReference type="EMBL" id="CRL31833.1"/>
    </source>
</evidence>
<reference evidence="3" key="1">
    <citation type="submission" date="2015-05" db="EMBL/GenBank/DDBJ databases">
        <authorList>
            <consortium name="Pathogen Informatics"/>
        </authorList>
    </citation>
    <scope>NUCLEOTIDE SEQUENCE [LARGE SCALE GENOMIC DNA]</scope>
    <source>
        <strain evidence="3">M72</strain>
    </source>
</reference>
<organism evidence="2 3">
    <name type="scientific">Roseburia faecis</name>
    <dbReference type="NCBI Taxonomy" id="301302"/>
    <lineage>
        <taxon>Bacteria</taxon>
        <taxon>Bacillati</taxon>
        <taxon>Bacillota</taxon>
        <taxon>Clostridia</taxon>
        <taxon>Lachnospirales</taxon>
        <taxon>Lachnospiraceae</taxon>
        <taxon>Roseburia</taxon>
    </lineage>
</organism>
<dbReference type="RefSeq" id="WP_176694750.1">
    <property type="nucleotide sequence ID" value="NZ_CP173697.1"/>
</dbReference>
<dbReference type="Proteomes" id="UP000049979">
    <property type="component" value="Unassembled WGS sequence"/>
</dbReference>
<keyword evidence="1" id="KW-0472">Membrane</keyword>
<keyword evidence="1" id="KW-1133">Transmembrane helix</keyword>
<keyword evidence="3" id="KW-1185">Reference proteome</keyword>
<name>A0A0M6WA60_9FIRM</name>
<gene>
    <name evidence="2" type="ORF">M72_32041</name>
</gene>
<dbReference type="EMBL" id="CVRR01000002">
    <property type="protein sequence ID" value="CRL31833.1"/>
    <property type="molecule type" value="Genomic_DNA"/>
</dbReference>